<dbReference type="AlphaFoldDB" id="L0A837"/>
<gene>
    <name evidence="2" type="ordered locus">Calag_0251</name>
</gene>
<dbReference type="eggNOG" id="arCOG04323">
    <property type="taxonomic scope" value="Archaea"/>
</dbReference>
<keyword evidence="3" id="KW-1185">Reference proteome</keyword>
<feature type="region of interest" description="Disordered" evidence="1">
    <location>
        <begin position="65"/>
        <end position="101"/>
    </location>
</feature>
<protein>
    <submittedName>
        <fullName evidence="2">Chromatin protein Cren7</fullName>
    </submittedName>
</protein>
<dbReference type="InParanoid" id="L0A837"/>
<sequence>MPRKKVEDPFTCPNCGTKVKEPDKTWTVVSPIPDKYGRVSITIMGSFKCPNCGHSWKAVIKKMKSEGGEGEQLPANNEPGETIEIDLSDLDKVDEDNPPED</sequence>
<dbReference type="RefSeq" id="WP_015231931.1">
    <property type="nucleotide sequence ID" value="NC_019791.1"/>
</dbReference>
<evidence type="ECO:0000313" key="2">
    <source>
        <dbReference type="EMBL" id="AFZ70033.1"/>
    </source>
</evidence>
<proteinExistence type="predicted"/>
<dbReference type="HOGENOM" id="CLU_2177997_0_0_2"/>
<dbReference type="Proteomes" id="UP000010469">
    <property type="component" value="Chromosome"/>
</dbReference>
<dbReference type="GeneID" id="14211511"/>
<evidence type="ECO:0000313" key="3">
    <source>
        <dbReference type="Proteomes" id="UP000010469"/>
    </source>
</evidence>
<accession>L0A837</accession>
<dbReference type="EMBL" id="CP003378">
    <property type="protein sequence ID" value="AFZ70033.1"/>
    <property type="molecule type" value="Genomic_DNA"/>
</dbReference>
<reference evidence="3" key="1">
    <citation type="submission" date="2012-03" db="EMBL/GenBank/DDBJ databases">
        <title>Complete genome of Caldisphaera lagunensis DSM 15908.</title>
        <authorList>
            <person name="Lucas S."/>
            <person name="Copeland A."/>
            <person name="Lapidus A."/>
            <person name="Glavina del Rio T."/>
            <person name="Dalin E."/>
            <person name="Tice H."/>
            <person name="Bruce D."/>
            <person name="Goodwin L."/>
            <person name="Pitluck S."/>
            <person name="Peters L."/>
            <person name="Mikhailova N."/>
            <person name="Teshima H."/>
            <person name="Kyrpides N."/>
            <person name="Mavromatis K."/>
            <person name="Ivanova N."/>
            <person name="Brettin T."/>
            <person name="Detter J.C."/>
            <person name="Han C."/>
            <person name="Larimer F."/>
            <person name="Land M."/>
            <person name="Hauser L."/>
            <person name="Markowitz V."/>
            <person name="Cheng J.-F."/>
            <person name="Hugenholtz P."/>
            <person name="Woyke T."/>
            <person name="Wu D."/>
            <person name="Spring S."/>
            <person name="Schroeder M."/>
            <person name="Brambilla E."/>
            <person name="Klenk H.-P."/>
            <person name="Eisen J.A."/>
        </authorList>
    </citation>
    <scope>NUCLEOTIDE SEQUENCE [LARGE SCALE GENOMIC DNA]</scope>
    <source>
        <strain evidence="3">DSM 15908 / JCM 11604 / IC-154</strain>
    </source>
</reference>
<dbReference type="OrthoDB" id="23364at2157"/>
<organism evidence="2 3">
    <name type="scientific">Caldisphaera lagunensis (strain DSM 15908 / JCM 11604 / ANMR 0165 / IC-154)</name>
    <dbReference type="NCBI Taxonomy" id="1056495"/>
    <lineage>
        <taxon>Archaea</taxon>
        <taxon>Thermoproteota</taxon>
        <taxon>Thermoprotei</taxon>
        <taxon>Acidilobales</taxon>
        <taxon>Caldisphaeraceae</taxon>
        <taxon>Caldisphaera</taxon>
    </lineage>
</organism>
<evidence type="ECO:0000256" key="1">
    <source>
        <dbReference type="SAM" id="MobiDB-lite"/>
    </source>
</evidence>
<feature type="compositionally biased region" description="Acidic residues" evidence="1">
    <location>
        <begin position="81"/>
        <end position="101"/>
    </location>
</feature>
<name>L0A837_CALLD</name>
<dbReference type="KEGG" id="clg:Calag_0251"/>